<dbReference type="PROSITE" id="PS50928">
    <property type="entry name" value="ABC_TM1"/>
    <property type="match status" value="1"/>
</dbReference>
<evidence type="ECO:0000256" key="2">
    <source>
        <dbReference type="ARBA" id="ARBA00007069"/>
    </source>
</evidence>
<dbReference type="KEGG" id="pbv:AR543_00585"/>
<dbReference type="EMBL" id="CP013023">
    <property type="protein sequence ID" value="ANF98560.1"/>
    <property type="molecule type" value="Genomic_DNA"/>
</dbReference>
<reference evidence="10 11" key="2">
    <citation type="journal article" date="2016" name="Int. J. Syst. Evol. Microbiol.">
        <title>Paenibacillus bovis sp. nov., isolated from raw yak (Bos grunniens) milk.</title>
        <authorList>
            <person name="Gao C."/>
            <person name="Han J."/>
            <person name="Liu Z."/>
            <person name="Xu X."/>
            <person name="Hang F."/>
            <person name="Wu Z."/>
        </authorList>
    </citation>
    <scope>NUCLEOTIDE SEQUENCE [LARGE SCALE GENOMIC DNA]</scope>
    <source>
        <strain evidence="10 11">BD3526</strain>
    </source>
</reference>
<feature type="transmembrane region" description="Helical" evidence="8">
    <location>
        <begin position="7"/>
        <end position="33"/>
    </location>
</feature>
<evidence type="ECO:0000313" key="11">
    <source>
        <dbReference type="Proteomes" id="UP000078148"/>
    </source>
</evidence>
<proteinExistence type="inferred from homology"/>
<feature type="transmembrane region" description="Helical" evidence="8">
    <location>
        <begin position="144"/>
        <end position="164"/>
    </location>
</feature>
<dbReference type="AlphaFoldDB" id="A0A172ZN10"/>
<comment type="subcellular location">
    <subcellularLocation>
        <location evidence="1 8">Cell membrane</location>
        <topology evidence="1 8">Multi-pass membrane protein</topology>
    </subcellularLocation>
</comment>
<dbReference type="InterPro" id="IPR035906">
    <property type="entry name" value="MetI-like_sf"/>
</dbReference>
<dbReference type="Pfam" id="PF00528">
    <property type="entry name" value="BPD_transp_1"/>
    <property type="match status" value="1"/>
</dbReference>
<name>A0A172ZN10_9BACL</name>
<feature type="domain" description="ABC transmembrane type-1" evidence="9">
    <location>
        <begin position="57"/>
        <end position="262"/>
    </location>
</feature>
<keyword evidence="4" id="KW-1003">Cell membrane</keyword>
<evidence type="ECO:0000256" key="1">
    <source>
        <dbReference type="ARBA" id="ARBA00004651"/>
    </source>
</evidence>
<evidence type="ECO:0000313" key="10">
    <source>
        <dbReference type="EMBL" id="ANF98560.1"/>
    </source>
</evidence>
<keyword evidence="5 8" id="KW-0812">Transmembrane</keyword>
<dbReference type="Gene3D" id="1.10.3720.10">
    <property type="entry name" value="MetI-like"/>
    <property type="match status" value="1"/>
</dbReference>
<feature type="transmembrane region" description="Helical" evidence="8">
    <location>
        <begin position="241"/>
        <end position="262"/>
    </location>
</feature>
<keyword evidence="7 8" id="KW-0472">Membrane</keyword>
<organism evidence="10 11">
    <name type="scientific">Paenibacillus bovis</name>
    <dbReference type="NCBI Taxonomy" id="1616788"/>
    <lineage>
        <taxon>Bacteria</taxon>
        <taxon>Bacillati</taxon>
        <taxon>Bacillota</taxon>
        <taxon>Bacilli</taxon>
        <taxon>Bacillales</taxon>
        <taxon>Paenibacillaceae</taxon>
        <taxon>Paenibacillus</taxon>
    </lineage>
</organism>
<evidence type="ECO:0000256" key="8">
    <source>
        <dbReference type="RuleBase" id="RU363032"/>
    </source>
</evidence>
<evidence type="ECO:0000256" key="6">
    <source>
        <dbReference type="ARBA" id="ARBA00022989"/>
    </source>
</evidence>
<keyword evidence="3 8" id="KW-0813">Transport</keyword>
<dbReference type="InterPro" id="IPR000515">
    <property type="entry name" value="MetI-like"/>
</dbReference>
<feature type="transmembrane region" description="Helical" evidence="8">
    <location>
        <begin position="91"/>
        <end position="115"/>
    </location>
</feature>
<keyword evidence="11" id="KW-1185">Reference proteome</keyword>
<dbReference type="OrthoDB" id="57323at2"/>
<evidence type="ECO:0000256" key="4">
    <source>
        <dbReference type="ARBA" id="ARBA00022475"/>
    </source>
</evidence>
<dbReference type="CDD" id="cd06261">
    <property type="entry name" value="TM_PBP2"/>
    <property type="match status" value="1"/>
</dbReference>
<dbReference type="STRING" id="1616788.AR543_00585"/>
<sequence length="273" mass="30291">MKSKHIYWLLLPGLLFLTVFMLVPIVLTIGSTFFQEGRPTLDGYLHFFKDSYFNRILLTTLRVSIFTTVICIVLGYPVAFYISRLGKRPKAILLALSIFPLLTSPVVRSFSWMIILGRNGLVNNVLTGIGIVDKPLEILYTPTAMIIGMVHLFLPLIIITLVGVMENVDYELIRAAESLGASRWTALRKILFPLTIPGLIIGSVLVFVGSLTAYTTPALLGGKERVISTFLYQNAMTLNDWYLASVIATIMIVITLIIVALMNRAAVKLNPKG</sequence>
<feature type="transmembrane region" description="Helical" evidence="8">
    <location>
        <begin position="190"/>
        <end position="214"/>
    </location>
</feature>
<dbReference type="SUPFAM" id="SSF161098">
    <property type="entry name" value="MetI-like"/>
    <property type="match status" value="1"/>
</dbReference>
<comment type="similarity">
    <text evidence="2">Belongs to the binding-protein-dependent transport system permease family. CysTW subfamily.</text>
</comment>
<dbReference type="GO" id="GO:0055085">
    <property type="term" value="P:transmembrane transport"/>
    <property type="evidence" value="ECO:0007669"/>
    <property type="project" value="InterPro"/>
</dbReference>
<evidence type="ECO:0000259" key="9">
    <source>
        <dbReference type="PROSITE" id="PS50928"/>
    </source>
</evidence>
<evidence type="ECO:0000256" key="5">
    <source>
        <dbReference type="ARBA" id="ARBA00022692"/>
    </source>
</evidence>
<evidence type="ECO:0000256" key="3">
    <source>
        <dbReference type="ARBA" id="ARBA00022448"/>
    </source>
</evidence>
<reference evidence="11" key="1">
    <citation type="submission" date="2015-10" db="EMBL/GenBank/DDBJ databases">
        <title>Genome of Paenibacillus bovis sp. nov.</title>
        <authorList>
            <person name="Wu Z."/>
            <person name="Gao C."/>
            <person name="Liu Z."/>
            <person name="Zheng H."/>
        </authorList>
    </citation>
    <scope>NUCLEOTIDE SEQUENCE [LARGE SCALE GENOMIC DNA]</scope>
    <source>
        <strain evidence="11">BD3526</strain>
    </source>
</reference>
<keyword evidence="6 8" id="KW-1133">Transmembrane helix</keyword>
<dbReference type="RefSeq" id="WP_060536583.1">
    <property type="nucleotide sequence ID" value="NZ_CP013023.1"/>
</dbReference>
<dbReference type="PANTHER" id="PTHR42929:SF1">
    <property type="entry name" value="INNER MEMBRANE ABC TRANSPORTER PERMEASE PROTEIN YDCU-RELATED"/>
    <property type="match status" value="1"/>
</dbReference>
<gene>
    <name evidence="10" type="ORF">AR543_00585</name>
</gene>
<dbReference type="GO" id="GO:0005886">
    <property type="term" value="C:plasma membrane"/>
    <property type="evidence" value="ECO:0007669"/>
    <property type="project" value="UniProtKB-SubCell"/>
</dbReference>
<dbReference type="Proteomes" id="UP000078148">
    <property type="component" value="Chromosome"/>
</dbReference>
<feature type="transmembrane region" description="Helical" evidence="8">
    <location>
        <begin position="53"/>
        <end position="79"/>
    </location>
</feature>
<dbReference type="PANTHER" id="PTHR42929">
    <property type="entry name" value="INNER MEMBRANE ABC TRANSPORTER PERMEASE PROTEIN YDCU-RELATED-RELATED"/>
    <property type="match status" value="1"/>
</dbReference>
<accession>A0A172ZN10</accession>
<protein>
    <submittedName>
        <fullName evidence="10">Spermidine/putrescine ABC transporter permease</fullName>
    </submittedName>
</protein>
<evidence type="ECO:0000256" key="7">
    <source>
        <dbReference type="ARBA" id="ARBA00023136"/>
    </source>
</evidence>